<comment type="subcellular location">
    <subcellularLocation>
        <location evidence="1">Membrane</location>
        <topology evidence="1">Multi-pass membrane protein</topology>
    </subcellularLocation>
</comment>
<dbReference type="Pfam" id="PF05128">
    <property type="entry name" value="DUF697"/>
    <property type="match status" value="1"/>
</dbReference>
<evidence type="ECO:0000313" key="7">
    <source>
        <dbReference type="Proteomes" id="UP000233256"/>
    </source>
</evidence>
<dbReference type="AlphaFoldDB" id="A0A2N1PR13"/>
<evidence type="ECO:0000313" key="6">
    <source>
        <dbReference type="EMBL" id="PKK90779.1"/>
    </source>
</evidence>
<comment type="caution">
    <text evidence="6">The sequence shown here is derived from an EMBL/GenBank/DDBJ whole genome shotgun (WGS) entry which is preliminary data.</text>
</comment>
<dbReference type="Proteomes" id="UP000233256">
    <property type="component" value="Unassembled WGS sequence"/>
</dbReference>
<evidence type="ECO:0000256" key="1">
    <source>
        <dbReference type="ARBA" id="ARBA00004141"/>
    </source>
</evidence>
<name>A0A2N1PR13_9BACT</name>
<protein>
    <recommendedName>
        <fullName evidence="8">SHOCT domain-containing protein</fullName>
    </recommendedName>
</protein>
<organism evidence="6 7">
    <name type="scientific">Candidatus Wallbacteria bacterium HGW-Wallbacteria-1</name>
    <dbReference type="NCBI Taxonomy" id="2013854"/>
    <lineage>
        <taxon>Bacteria</taxon>
        <taxon>Candidatus Walliibacteriota</taxon>
    </lineage>
</organism>
<keyword evidence="2" id="KW-0812">Transmembrane</keyword>
<sequence length="223" mass="24660">MKNEKFKEDDADRIIHSHVLYAMTGGAIPIPLADLAAVTAVQLDMLRRLAELYDVDFDKESARSLISAIVGATASKIGASMVKAIPGVGIIVGTGAQIILAGASTYALGHIFEVHFANKGDFMDVDTESMRHSYKDWLKKGQEYAKSLKKGGLDNENEFEENHEDSTHENESSREASSEKGEEQNDPFDDIRKLRELLDSGIIDKADFDKTKMEILERIARGK</sequence>
<keyword evidence="3" id="KW-1133">Transmembrane helix</keyword>
<dbReference type="InterPro" id="IPR021147">
    <property type="entry name" value="DUF697"/>
</dbReference>
<evidence type="ECO:0008006" key="8">
    <source>
        <dbReference type="Google" id="ProtNLM"/>
    </source>
</evidence>
<gene>
    <name evidence="6" type="ORF">CVV64_07835</name>
</gene>
<dbReference type="EMBL" id="PGXC01000004">
    <property type="protein sequence ID" value="PKK90779.1"/>
    <property type="molecule type" value="Genomic_DNA"/>
</dbReference>
<dbReference type="GO" id="GO:0016020">
    <property type="term" value="C:membrane"/>
    <property type="evidence" value="ECO:0007669"/>
    <property type="project" value="UniProtKB-SubCell"/>
</dbReference>
<keyword evidence="4" id="KW-0472">Membrane</keyword>
<accession>A0A2N1PR13</accession>
<reference evidence="6 7" key="1">
    <citation type="journal article" date="2017" name="ISME J.">
        <title>Potential for microbial H2 and metal transformations associated with novel bacteria and archaea in deep terrestrial subsurface sediments.</title>
        <authorList>
            <person name="Hernsdorf A.W."/>
            <person name="Amano Y."/>
            <person name="Miyakawa K."/>
            <person name="Ise K."/>
            <person name="Suzuki Y."/>
            <person name="Anantharaman K."/>
            <person name="Probst A."/>
            <person name="Burstein D."/>
            <person name="Thomas B.C."/>
            <person name="Banfield J.F."/>
        </authorList>
    </citation>
    <scope>NUCLEOTIDE SEQUENCE [LARGE SCALE GENOMIC DNA]</scope>
    <source>
        <strain evidence="6">HGW-Wallbacteria-1</strain>
    </source>
</reference>
<proteinExistence type="predicted"/>
<evidence type="ECO:0000256" key="2">
    <source>
        <dbReference type="ARBA" id="ARBA00022692"/>
    </source>
</evidence>
<evidence type="ECO:0000256" key="4">
    <source>
        <dbReference type="ARBA" id="ARBA00023136"/>
    </source>
</evidence>
<evidence type="ECO:0000256" key="5">
    <source>
        <dbReference type="SAM" id="MobiDB-lite"/>
    </source>
</evidence>
<feature type="region of interest" description="Disordered" evidence="5">
    <location>
        <begin position="152"/>
        <end position="191"/>
    </location>
</feature>
<evidence type="ECO:0000256" key="3">
    <source>
        <dbReference type="ARBA" id="ARBA00022989"/>
    </source>
</evidence>
<feature type="compositionally biased region" description="Basic and acidic residues" evidence="5">
    <location>
        <begin position="164"/>
        <end position="191"/>
    </location>
</feature>